<dbReference type="Gene3D" id="2.60.40.10">
    <property type="entry name" value="Immunoglobulins"/>
    <property type="match status" value="1"/>
</dbReference>
<dbReference type="PANTHER" id="PTHR37833:SF1">
    <property type="entry name" value="SIGNAL PEPTIDE PROTEIN"/>
    <property type="match status" value="1"/>
</dbReference>
<dbReference type="RefSeq" id="WP_127122181.1">
    <property type="nucleotide sequence ID" value="NZ_BHXQ01000003.1"/>
</dbReference>
<organism evidence="2 3">
    <name type="scientific">Chryseotalea sanaruensis</name>
    <dbReference type="NCBI Taxonomy" id="2482724"/>
    <lineage>
        <taxon>Bacteria</taxon>
        <taxon>Pseudomonadati</taxon>
        <taxon>Bacteroidota</taxon>
        <taxon>Cytophagia</taxon>
        <taxon>Cytophagales</taxon>
        <taxon>Chryseotaleaceae</taxon>
        <taxon>Chryseotalea</taxon>
    </lineage>
</organism>
<evidence type="ECO:0000256" key="1">
    <source>
        <dbReference type="SAM" id="SignalP"/>
    </source>
</evidence>
<dbReference type="EMBL" id="BHXQ01000003">
    <property type="protein sequence ID" value="GCC51521.1"/>
    <property type="molecule type" value="Genomic_DNA"/>
</dbReference>
<feature type="signal peptide" evidence="1">
    <location>
        <begin position="1"/>
        <end position="21"/>
    </location>
</feature>
<dbReference type="Pfam" id="PF07610">
    <property type="entry name" value="DUF1573"/>
    <property type="match status" value="1"/>
</dbReference>
<dbReference type="Proteomes" id="UP000288227">
    <property type="component" value="Unassembled WGS sequence"/>
</dbReference>
<accession>A0A401U9F7</accession>
<dbReference type="PANTHER" id="PTHR37833">
    <property type="entry name" value="LIPOPROTEIN-RELATED"/>
    <property type="match status" value="1"/>
</dbReference>
<keyword evidence="1" id="KW-0732">Signal</keyword>
<evidence type="ECO:0000313" key="3">
    <source>
        <dbReference type="Proteomes" id="UP000288227"/>
    </source>
</evidence>
<dbReference type="InterPro" id="IPR013783">
    <property type="entry name" value="Ig-like_fold"/>
</dbReference>
<keyword evidence="3" id="KW-1185">Reference proteome</keyword>
<gene>
    <name evidence="2" type="ORF">SanaruYs_17460</name>
</gene>
<reference evidence="2 3" key="1">
    <citation type="submission" date="2018-11" db="EMBL/GenBank/DDBJ databases">
        <title>Chryseotalea sanarue gen. nov., sp., nov., a member of the family Cytophagaceae, isolated from a brackish lake in Hamamatsu Japan.</title>
        <authorList>
            <person name="Maejima Y."/>
            <person name="Iino T."/>
            <person name="Muraguchi Y."/>
            <person name="Fukuda K."/>
            <person name="Ohkuma M."/>
            <person name="Moriuchi R."/>
            <person name="Dohra H."/>
            <person name="Kimbara K."/>
            <person name="Shintani M."/>
        </authorList>
    </citation>
    <scope>NUCLEOTIDE SEQUENCE [LARGE SCALE GENOMIC DNA]</scope>
    <source>
        <strain evidence="2 3">Ys</strain>
    </source>
</reference>
<dbReference type="InterPro" id="IPR011467">
    <property type="entry name" value="DUF1573"/>
</dbReference>
<dbReference type="OrthoDB" id="826619at2"/>
<sequence>MKKLLMIVVLLVSASAVFGQAGVPKQSGPVMTWDKSTHDFGNIVQGDVVEHTFKFTNSGNEPLIITNVQVSCGCTTPKGWPRDPVMPGGTGELTVAFNSTGKMGAQTKPVIIISNAVNDTKIVFNTVVLDKKPQ</sequence>
<evidence type="ECO:0000313" key="2">
    <source>
        <dbReference type="EMBL" id="GCC51521.1"/>
    </source>
</evidence>
<comment type="caution">
    <text evidence="2">The sequence shown here is derived from an EMBL/GenBank/DDBJ whole genome shotgun (WGS) entry which is preliminary data.</text>
</comment>
<protein>
    <submittedName>
        <fullName evidence="2">DUF1573 domain-containing protein</fullName>
    </submittedName>
</protein>
<proteinExistence type="predicted"/>
<feature type="chain" id="PRO_5019534187" evidence="1">
    <location>
        <begin position="22"/>
        <end position="134"/>
    </location>
</feature>
<name>A0A401U9F7_9BACT</name>
<dbReference type="AlphaFoldDB" id="A0A401U9F7"/>